<dbReference type="InterPro" id="IPR002229">
    <property type="entry name" value="RhesusRHD"/>
</dbReference>
<feature type="transmembrane region" description="Helical" evidence="6">
    <location>
        <begin position="197"/>
        <end position="215"/>
    </location>
</feature>
<reference evidence="8" key="1">
    <citation type="submission" date="2022-11" db="EMBL/GenBank/DDBJ databases">
        <title>Centuries of genome instability and evolution in soft-shell clam transmissible cancer (bioRxiv).</title>
        <authorList>
            <person name="Hart S.F.M."/>
            <person name="Yonemitsu M.A."/>
            <person name="Giersch R.M."/>
            <person name="Beal B.F."/>
            <person name="Arriagada G."/>
            <person name="Davis B.W."/>
            <person name="Ostrander E.A."/>
            <person name="Goff S.P."/>
            <person name="Metzger M.J."/>
        </authorList>
    </citation>
    <scope>NUCLEOTIDE SEQUENCE</scope>
    <source>
        <strain evidence="8">MELC-2E11</strain>
        <tissue evidence="8">Siphon/mantle</tissue>
    </source>
</reference>
<evidence type="ECO:0000259" key="7">
    <source>
        <dbReference type="Pfam" id="PF00909"/>
    </source>
</evidence>
<dbReference type="PANTHER" id="PTHR11730:SF60">
    <property type="entry name" value="RH50, ISOFORM D"/>
    <property type="match status" value="1"/>
</dbReference>
<comment type="subcellular location">
    <subcellularLocation>
        <location evidence="1">Membrane</location>
        <topology evidence="1">Multi-pass membrane protein</topology>
    </subcellularLocation>
</comment>
<gene>
    <name evidence="8" type="ORF">MAR_019606</name>
</gene>
<evidence type="ECO:0000256" key="6">
    <source>
        <dbReference type="SAM" id="Phobius"/>
    </source>
</evidence>
<keyword evidence="3 6" id="KW-0812">Transmembrane</keyword>
<keyword evidence="5 6" id="KW-0472">Membrane</keyword>
<evidence type="ECO:0000256" key="3">
    <source>
        <dbReference type="ARBA" id="ARBA00022692"/>
    </source>
</evidence>
<feature type="transmembrane region" description="Helical" evidence="6">
    <location>
        <begin position="248"/>
        <end position="268"/>
    </location>
</feature>
<feature type="transmembrane region" description="Helical" evidence="6">
    <location>
        <begin position="36"/>
        <end position="54"/>
    </location>
</feature>
<evidence type="ECO:0000256" key="5">
    <source>
        <dbReference type="ARBA" id="ARBA00023136"/>
    </source>
</evidence>
<organism evidence="8 9">
    <name type="scientific">Mya arenaria</name>
    <name type="common">Soft-shell clam</name>
    <dbReference type="NCBI Taxonomy" id="6604"/>
    <lineage>
        <taxon>Eukaryota</taxon>
        <taxon>Metazoa</taxon>
        <taxon>Spiralia</taxon>
        <taxon>Lophotrochozoa</taxon>
        <taxon>Mollusca</taxon>
        <taxon>Bivalvia</taxon>
        <taxon>Autobranchia</taxon>
        <taxon>Heteroconchia</taxon>
        <taxon>Euheterodonta</taxon>
        <taxon>Imparidentia</taxon>
        <taxon>Neoheterodontei</taxon>
        <taxon>Myida</taxon>
        <taxon>Myoidea</taxon>
        <taxon>Myidae</taxon>
        <taxon>Mya</taxon>
    </lineage>
</organism>
<evidence type="ECO:0000313" key="9">
    <source>
        <dbReference type="Proteomes" id="UP001164746"/>
    </source>
</evidence>
<feature type="transmembrane region" description="Helical" evidence="6">
    <location>
        <begin position="66"/>
        <end position="90"/>
    </location>
</feature>
<name>A0ABY7E2I7_MYAAR</name>
<feature type="transmembrane region" description="Helical" evidence="6">
    <location>
        <begin position="128"/>
        <end position="146"/>
    </location>
</feature>
<keyword evidence="4 6" id="KW-1133">Transmembrane helix</keyword>
<keyword evidence="9" id="KW-1185">Reference proteome</keyword>
<dbReference type="Proteomes" id="UP001164746">
    <property type="component" value="Chromosome 5"/>
</dbReference>
<dbReference type="PANTHER" id="PTHR11730">
    <property type="entry name" value="AMMONIUM TRANSPORTER"/>
    <property type="match status" value="1"/>
</dbReference>
<feature type="transmembrane region" description="Helical" evidence="6">
    <location>
        <begin position="354"/>
        <end position="372"/>
    </location>
</feature>
<sequence>MSVLAAFQDVHVMIFIGFGFLMTFLCRYGYSAVGLNFFMASLIVQWAMIVRGFVYQGTFTGKKYKIVVDEMVTADFASATVLISFGAVLGKTTPLQLLIMGLIEVILAQINGMVCHDKLHAVDVGESMYIHAFGAYFGLAVSRMLYSEKAQKSQKSESVYHSDLFSMIGTVFLWMYWPSFNGGGAEGDEQHRAYINTYLSLAACTVVTFAMSAIYDKKGKFTMEFVQNATLAGGVAVGTTANMPLQPYGALIMGSVAGLISVTGYKYISGFLTDKLRIQDTCGVNNLHGMPAILAAIAGAVMAAMSSEDKWGRSMYEIFPYTVPATGADFDALVQRYPDLEPGKGWSSGKQGGYQMLALVITLGIAIVGGILTETDDYHKTVYWSQVPEIHSKMVTTEQLGEIVRHYKDGGVCAPCLFSEMSIKGIAIAGSFMTHLGECVLDIVQYRVQCYDGASNKAGKFNGIQALIKQSSAHPLCALSIAKLQDDHDFGATSNTVTVAPVNRRNYNSLLETNMTCCREMFLGEIRRWKARCPARELDQVPSRLLETLDQN</sequence>
<evidence type="ECO:0000256" key="2">
    <source>
        <dbReference type="ARBA" id="ARBA00011036"/>
    </source>
</evidence>
<dbReference type="EMBL" id="CP111016">
    <property type="protein sequence ID" value="WAR04237.1"/>
    <property type="molecule type" value="Genomic_DNA"/>
</dbReference>
<dbReference type="PRINTS" id="PR00342">
    <property type="entry name" value="RHESUSRHD"/>
</dbReference>
<evidence type="ECO:0000256" key="1">
    <source>
        <dbReference type="ARBA" id="ARBA00004141"/>
    </source>
</evidence>
<comment type="similarity">
    <text evidence="2">Belongs to the ammonium transporter (TC 2.A.49) family. Rh subfamily.</text>
</comment>
<proteinExistence type="inferred from homology"/>
<feature type="transmembrane region" description="Helical" evidence="6">
    <location>
        <begin position="12"/>
        <end position="30"/>
    </location>
</feature>
<dbReference type="Gene3D" id="1.10.3430.10">
    <property type="entry name" value="Ammonium transporter AmtB like domains"/>
    <property type="match status" value="1"/>
</dbReference>
<feature type="transmembrane region" description="Helical" evidence="6">
    <location>
        <begin position="158"/>
        <end position="177"/>
    </location>
</feature>
<dbReference type="Pfam" id="PF00909">
    <property type="entry name" value="Ammonium_transp"/>
    <property type="match status" value="1"/>
</dbReference>
<dbReference type="SUPFAM" id="SSF111352">
    <property type="entry name" value="Ammonium transporter"/>
    <property type="match status" value="1"/>
</dbReference>
<evidence type="ECO:0000256" key="4">
    <source>
        <dbReference type="ARBA" id="ARBA00022989"/>
    </source>
</evidence>
<feature type="transmembrane region" description="Helical" evidence="6">
    <location>
        <begin position="288"/>
        <end position="305"/>
    </location>
</feature>
<feature type="domain" description="Ammonium transporter AmtB-like" evidence="7">
    <location>
        <begin position="4"/>
        <end position="369"/>
    </location>
</feature>
<protein>
    <submittedName>
        <fullName evidence="8">RHBG-like protein</fullName>
    </submittedName>
</protein>
<evidence type="ECO:0000313" key="8">
    <source>
        <dbReference type="EMBL" id="WAR04237.1"/>
    </source>
</evidence>
<accession>A0ABY7E2I7</accession>
<dbReference type="InterPro" id="IPR029020">
    <property type="entry name" value="Ammonium/urea_transptr"/>
</dbReference>
<dbReference type="InterPro" id="IPR024041">
    <property type="entry name" value="NH4_transpt_AmtB-like_dom"/>
</dbReference>